<proteinExistence type="predicted"/>
<reference evidence="1" key="1">
    <citation type="submission" date="2019-11" db="EMBL/GenBank/DDBJ databases">
        <authorList>
            <person name="Liu Y."/>
            <person name="Hou J."/>
            <person name="Li T.-Q."/>
            <person name="Guan C.-H."/>
            <person name="Wu X."/>
            <person name="Wu H.-Z."/>
            <person name="Ling F."/>
            <person name="Zhang R."/>
            <person name="Shi X.-G."/>
            <person name="Ren J.-P."/>
            <person name="Chen E.-F."/>
            <person name="Sun J.-M."/>
        </authorList>
    </citation>
    <scope>NUCLEOTIDE SEQUENCE</scope>
    <source>
        <strain evidence="1">Adult_tree_wgs_1</strain>
        <tissue evidence="1">Leaves</tissue>
    </source>
</reference>
<organism evidence="1 2">
    <name type="scientific">Rhododendron simsii</name>
    <name type="common">Sims's rhododendron</name>
    <dbReference type="NCBI Taxonomy" id="118357"/>
    <lineage>
        <taxon>Eukaryota</taxon>
        <taxon>Viridiplantae</taxon>
        <taxon>Streptophyta</taxon>
        <taxon>Embryophyta</taxon>
        <taxon>Tracheophyta</taxon>
        <taxon>Spermatophyta</taxon>
        <taxon>Magnoliopsida</taxon>
        <taxon>eudicotyledons</taxon>
        <taxon>Gunneridae</taxon>
        <taxon>Pentapetalae</taxon>
        <taxon>asterids</taxon>
        <taxon>Ericales</taxon>
        <taxon>Ericaceae</taxon>
        <taxon>Ericoideae</taxon>
        <taxon>Rhodoreae</taxon>
        <taxon>Rhododendron</taxon>
    </lineage>
</organism>
<comment type="caution">
    <text evidence="1">The sequence shown here is derived from an EMBL/GenBank/DDBJ whole genome shotgun (WGS) entry which is preliminary data.</text>
</comment>
<dbReference type="Proteomes" id="UP000626092">
    <property type="component" value="Unassembled WGS sequence"/>
</dbReference>
<evidence type="ECO:0000313" key="2">
    <source>
        <dbReference type="Proteomes" id="UP000626092"/>
    </source>
</evidence>
<gene>
    <name evidence="1" type="ORF">RHSIM_Rhsim11G0007900</name>
</gene>
<name>A0A834G8M0_RHOSS</name>
<dbReference type="EMBL" id="WJXA01000011">
    <property type="protein sequence ID" value="KAF7128022.1"/>
    <property type="molecule type" value="Genomic_DNA"/>
</dbReference>
<dbReference type="AlphaFoldDB" id="A0A834G8M0"/>
<dbReference type="OrthoDB" id="10450980at2759"/>
<sequence length="291" mass="32254">MDEDTAAYDLEHLQARGDDPTTHNDINLMNQRFDQTLGGFQILTQRLDNMAPPPPAIVQEPGAAPNVPPPILLLDGAPAAAIAPTAHAYVVHTPQHPTIAGPSQAGLPSSSQLHGHLDEVPIVTITTPPVSCMDAGMTRTLDRLEEAMKITLTQELKQKDESFKEYVIRWWDLASQLETQISEKEAVRTFIYTMRGIFFDKPCSYVENQAEGDVSFEPLIASQPMQDNQDMDNAGTMNDDFVLDQESVNMIREDETDPRLLIGPPGMVVRGQKAIISGVERELCHRLCDRK</sequence>
<accession>A0A834G8M0</accession>
<protein>
    <submittedName>
        <fullName evidence="1">Uncharacterized protein</fullName>
    </submittedName>
</protein>
<keyword evidence="2" id="KW-1185">Reference proteome</keyword>
<evidence type="ECO:0000313" key="1">
    <source>
        <dbReference type="EMBL" id="KAF7128022.1"/>
    </source>
</evidence>